<evidence type="ECO:0000313" key="2">
    <source>
        <dbReference type="EMBL" id="KAF7376997.1"/>
    </source>
</evidence>
<protein>
    <submittedName>
        <fullName evidence="2">Uncharacterized protein</fullName>
    </submittedName>
</protein>
<gene>
    <name evidence="2" type="ORF">MSAN_00117600</name>
</gene>
<feature type="compositionally biased region" description="Low complexity" evidence="1">
    <location>
        <begin position="36"/>
        <end position="49"/>
    </location>
</feature>
<sequence length="141" mass="14817">MPPHVHTEGSINTDMPLPGITSCAPCPSRPPRSRPDTSAAAAPSANPPHASSPPRPTPSTTTIPLYTPTSSCTQFASAAILTDGVGVIVTAGNAGKYLALTAISPPCLLLKLLLPFSRSRRLRHSANLWHRIHEGNGTLER</sequence>
<accession>A0A8H6ZFY1</accession>
<evidence type="ECO:0000313" key="3">
    <source>
        <dbReference type="Proteomes" id="UP000623467"/>
    </source>
</evidence>
<proteinExistence type="predicted"/>
<feature type="region of interest" description="Disordered" evidence="1">
    <location>
        <begin position="1"/>
        <end position="65"/>
    </location>
</feature>
<comment type="caution">
    <text evidence="2">The sequence shown here is derived from an EMBL/GenBank/DDBJ whole genome shotgun (WGS) entry which is preliminary data.</text>
</comment>
<organism evidence="2 3">
    <name type="scientific">Mycena sanguinolenta</name>
    <dbReference type="NCBI Taxonomy" id="230812"/>
    <lineage>
        <taxon>Eukaryota</taxon>
        <taxon>Fungi</taxon>
        <taxon>Dikarya</taxon>
        <taxon>Basidiomycota</taxon>
        <taxon>Agaricomycotina</taxon>
        <taxon>Agaricomycetes</taxon>
        <taxon>Agaricomycetidae</taxon>
        <taxon>Agaricales</taxon>
        <taxon>Marasmiineae</taxon>
        <taxon>Mycenaceae</taxon>
        <taxon>Mycena</taxon>
    </lineage>
</organism>
<dbReference type="Proteomes" id="UP000623467">
    <property type="component" value="Unassembled WGS sequence"/>
</dbReference>
<dbReference type="AlphaFoldDB" id="A0A8H6ZFY1"/>
<keyword evidence="3" id="KW-1185">Reference proteome</keyword>
<evidence type="ECO:0000256" key="1">
    <source>
        <dbReference type="SAM" id="MobiDB-lite"/>
    </source>
</evidence>
<dbReference type="EMBL" id="JACAZH010000001">
    <property type="protein sequence ID" value="KAF7376997.1"/>
    <property type="molecule type" value="Genomic_DNA"/>
</dbReference>
<name>A0A8H6ZFY1_9AGAR</name>
<reference evidence="2" key="1">
    <citation type="submission" date="2020-05" db="EMBL/GenBank/DDBJ databases">
        <title>Mycena genomes resolve the evolution of fungal bioluminescence.</title>
        <authorList>
            <person name="Tsai I.J."/>
        </authorList>
    </citation>
    <scope>NUCLEOTIDE SEQUENCE</scope>
    <source>
        <strain evidence="2">160909Yilan</strain>
    </source>
</reference>